<dbReference type="SUPFAM" id="SSF55724">
    <property type="entry name" value="Mog1p/PsbP-like"/>
    <property type="match status" value="1"/>
</dbReference>
<dbReference type="Proteomes" id="UP000288794">
    <property type="component" value="Unassembled WGS sequence"/>
</dbReference>
<accession>A0A443IE59</accession>
<protein>
    <recommendedName>
        <fullName evidence="3">DUF1795 domain-containing protein</fullName>
    </recommendedName>
</protein>
<evidence type="ECO:0008006" key="3">
    <source>
        <dbReference type="Google" id="ProtNLM"/>
    </source>
</evidence>
<dbReference type="Gene3D" id="3.40.1000.10">
    <property type="entry name" value="Mog1/PsbP, alpha/beta/alpha sandwich"/>
    <property type="match status" value="1"/>
</dbReference>
<dbReference type="AlphaFoldDB" id="A0A443IE59"/>
<dbReference type="InterPro" id="IPR016123">
    <property type="entry name" value="Mog1/PsbP_a/b/a-sand"/>
</dbReference>
<proteinExistence type="predicted"/>
<name>A0A443IE59_9GAMM</name>
<reference evidence="1 2" key="1">
    <citation type="submission" date="2014-04" db="EMBL/GenBank/DDBJ databases">
        <title>Draft genome sequence of Pantoea beijingensis strain LMG 27579, an emerging pathogen to Pleurotus eryngii with potential industrial application.</title>
        <authorList>
            <person name="Xu F."/>
            <person name="Liu Y."/>
            <person name="Wang S."/>
            <person name="Yin Y."/>
            <person name="Ma Y."/>
            <person name="Zhao S."/>
            <person name="Rong C."/>
        </authorList>
    </citation>
    <scope>NUCLEOTIDE SEQUENCE [LARGE SCALE GENOMIC DNA]</scope>
    <source>
        <strain evidence="1 2">LMG 27579</strain>
    </source>
</reference>
<dbReference type="InterPro" id="IPR014894">
    <property type="entry name" value="DcrB/EagT6"/>
</dbReference>
<comment type="caution">
    <text evidence="1">The sequence shown here is derived from an EMBL/GenBank/DDBJ whole genome shotgun (WGS) entry which is preliminary data.</text>
</comment>
<dbReference type="EMBL" id="JMEE01000023">
    <property type="protein sequence ID" value="RWR02356.1"/>
    <property type="molecule type" value="Genomic_DNA"/>
</dbReference>
<dbReference type="RefSeq" id="WP_164877281.1">
    <property type="nucleotide sequence ID" value="NZ_CP071409.1"/>
</dbReference>
<organism evidence="1 2">
    <name type="scientific">[Pantoea] beijingensis</name>
    <dbReference type="NCBI Taxonomy" id="1324864"/>
    <lineage>
        <taxon>Bacteria</taxon>
        <taxon>Pseudomonadati</taxon>
        <taxon>Pseudomonadota</taxon>
        <taxon>Gammaproteobacteria</taxon>
        <taxon>Enterobacterales</taxon>
        <taxon>Erwiniaceae</taxon>
        <taxon>Erwinia</taxon>
    </lineage>
</organism>
<sequence>MTQHYRCPEGVFYLPDNVSTQTINIITFASGQVVNVNRDTPVPGVVFEQYLQDQIRILELNCKNYEQISLLMSESIGIFSKVAMLAFSFMPTEGITCWQYIVLAERLPGHIMLFSSLFKDETSLNSGSSQVNTLFENIKAY</sequence>
<evidence type="ECO:0000313" key="2">
    <source>
        <dbReference type="Proteomes" id="UP000288794"/>
    </source>
</evidence>
<keyword evidence="2" id="KW-1185">Reference proteome</keyword>
<gene>
    <name evidence="1" type="ORF">ED28_08220</name>
</gene>
<evidence type="ECO:0000313" key="1">
    <source>
        <dbReference type="EMBL" id="RWR02356.1"/>
    </source>
</evidence>
<dbReference type="Pfam" id="PF08786">
    <property type="entry name" value="DcrB"/>
    <property type="match status" value="1"/>
</dbReference>